<dbReference type="InterPro" id="IPR031675">
    <property type="entry name" value="STPPase_N"/>
</dbReference>
<name>X6LTL5_RETFI</name>
<sequence length="223" mass="23199">MSTQTINDAQPVDSKEKDKTLESPSESSASESQVLGGTGLDISESKQEASNVSSSNSSSSTNGIIDATAGTLGSQTIATATATTTATATEATSITTPPPPPPPATTTTTTTTTTTALLSSNGSESGSKLIGGVDCDEMIKRLVEARNNKPGKEVDLRESDIEKLCVKAKEILLEQPMLLDITAPVKIVGDIHGQFFDLLRLFELGGAPPSTSYIFLGSKKTYV</sequence>
<keyword evidence="4" id="KW-0904">Protein phosphatase</keyword>
<evidence type="ECO:0000313" key="8">
    <source>
        <dbReference type="EMBL" id="ETO04437.1"/>
    </source>
</evidence>
<evidence type="ECO:0000313" key="9">
    <source>
        <dbReference type="Proteomes" id="UP000023152"/>
    </source>
</evidence>
<reference evidence="8 9" key="1">
    <citation type="journal article" date="2013" name="Curr. Biol.">
        <title>The Genome of the Foraminiferan Reticulomyxa filosa.</title>
        <authorList>
            <person name="Glockner G."/>
            <person name="Hulsmann N."/>
            <person name="Schleicher M."/>
            <person name="Noegel A.A."/>
            <person name="Eichinger L."/>
            <person name="Gallinger C."/>
            <person name="Pawlowski J."/>
            <person name="Sierra R."/>
            <person name="Euteneuer U."/>
            <person name="Pillet L."/>
            <person name="Moustafa A."/>
            <person name="Platzer M."/>
            <person name="Groth M."/>
            <person name="Szafranski K."/>
            <person name="Schliwa M."/>
        </authorList>
    </citation>
    <scope>NUCLEOTIDE SEQUENCE [LARGE SCALE GENOMIC DNA]</scope>
</reference>
<gene>
    <name evidence="8" type="ORF">RFI_32959</name>
</gene>
<keyword evidence="9" id="KW-1185">Reference proteome</keyword>
<dbReference type="GO" id="GO:0046872">
    <property type="term" value="F:metal ion binding"/>
    <property type="evidence" value="ECO:0007669"/>
    <property type="project" value="UniProtKB-KW"/>
</dbReference>
<evidence type="ECO:0000256" key="4">
    <source>
        <dbReference type="ARBA" id="ARBA00022912"/>
    </source>
</evidence>
<dbReference type="PANTHER" id="PTHR11668">
    <property type="entry name" value="SERINE/THREONINE PROTEIN PHOSPHATASE"/>
    <property type="match status" value="1"/>
</dbReference>
<dbReference type="InterPro" id="IPR050341">
    <property type="entry name" value="PP1_catalytic_subunit"/>
</dbReference>
<dbReference type="Gene3D" id="3.60.21.10">
    <property type="match status" value="1"/>
</dbReference>
<comment type="caution">
    <text evidence="8">The sequence shown here is derived from an EMBL/GenBank/DDBJ whole genome shotgun (WGS) entry which is preliminary data.</text>
</comment>
<evidence type="ECO:0000259" key="7">
    <source>
        <dbReference type="Pfam" id="PF16891"/>
    </source>
</evidence>
<protein>
    <recommendedName>
        <fullName evidence="1">protein-serine/threonine phosphatase</fullName>
        <ecNumber evidence="1">3.1.3.16</ecNumber>
    </recommendedName>
</protein>
<feature type="domain" description="Serine-threonine protein phosphatase N-terminal" evidence="7">
    <location>
        <begin position="136"/>
        <end position="181"/>
    </location>
</feature>
<dbReference type="EC" id="3.1.3.16" evidence="1"/>
<evidence type="ECO:0000256" key="2">
    <source>
        <dbReference type="ARBA" id="ARBA00022723"/>
    </source>
</evidence>
<feature type="compositionally biased region" description="Low complexity" evidence="6">
    <location>
        <begin position="48"/>
        <end position="60"/>
    </location>
</feature>
<dbReference type="OrthoDB" id="1930084at2759"/>
<dbReference type="EMBL" id="ASPP01029374">
    <property type="protein sequence ID" value="ETO04437.1"/>
    <property type="molecule type" value="Genomic_DNA"/>
</dbReference>
<evidence type="ECO:0000256" key="1">
    <source>
        <dbReference type="ARBA" id="ARBA00013081"/>
    </source>
</evidence>
<dbReference type="Pfam" id="PF16891">
    <property type="entry name" value="STPPase_N"/>
    <property type="match status" value="1"/>
</dbReference>
<dbReference type="AlphaFoldDB" id="X6LTL5"/>
<evidence type="ECO:0000256" key="6">
    <source>
        <dbReference type="SAM" id="MobiDB-lite"/>
    </source>
</evidence>
<feature type="compositionally biased region" description="Low complexity" evidence="6">
    <location>
        <begin position="85"/>
        <end position="95"/>
    </location>
</feature>
<feature type="compositionally biased region" description="Low complexity" evidence="6">
    <location>
        <begin position="22"/>
        <end position="32"/>
    </location>
</feature>
<feature type="region of interest" description="Disordered" evidence="6">
    <location>
        <begin position="1"/>
        <end position="62"/>
    </location>
</feature>
<dbReference type="GO" id="GO:0005737">
    <property type="term" value="C:cytoplasm"/>
    <property type="evidence" value="ECO:0007669"/>
    <property type="project" value="TreeGrafter"/>
</dbReference>
<dbReference type="Proteomes" id="UP000023152">
    <property type="component" value="Unassembled WGS sequence"/>
</dbReference>
<dbReference type="GO" id="GO:0005634">
    <property type="term" value="C:nucleus"/>
    <property type="evidence" value="ECO:0007669"/>
    <property type="project" value="TreeGrafter"/>
</dbReference>
<keyword evidence="5" id="KW-0464">Manganese</keyword>
<proteinExistence type="predicted"/>
<dbReference type="GO" id="GO:0004722">
    <property type="term" value="F:protein serine/threonine phosphatase activity"/>
    <property type="evidence" value="ECO:0007669"/>
    <property type="project" value="UniProtKB-EC"/>
</dbReference>
<evidence type="ECO:0000256" key="5">
    <source>
        <dbReference type="ARBA" id="ARBA00023211"/>
    </source>
</evidence>
<organism evidence="8 9">
    <name type="scientific">Reticulomyxa filosa</name>
    <dbReference type="NCBI Taxonomy" id="46433"/>
    <lineage>
        <taxon>Eukaryota</taxon>
        <taxon>Sar</taxon>
        <taxon>Rhizaria</taxon>
        <taxon>Retaria</taxon>
        <taxon>Foraminifera</taxon>
        <taxon>Monothalamids</taxon>
        <taxon>Reticulomyxidae</taxon>
        <taxon>Reticulomyxa</taxon>
    </lineage>
</organism>
<dbReference type="PANTHER" id="PTHR11668:SF300">
    <property type="entry name" value="SERINE_THREONINE-PROTEIN PHOSPHATASE"/>
    <property type="match status" value="1"/>
</dbReference>
<keyword evidence="2" id="KW-0479">Metal-binding</keyword>
<feature type="region of interest" description="Disordered" evidence="6">
    <location>
        <begin position="85"/>
        <end position="111"/>
    </location>
</feature>
<keyword evidence="3" id="KW-0378">Hydrolase</keyword>
<dbReference type="InterPro" id="IPR029052">
    <property type="entry name" value="Metallo-depent_PP-like"/>
</dbReference>
<dbReference type="SUPFAM" id="SSF56300">
    <property type="entry name" value="Metallo-dependent phosphatases"/>
    <property type="match status" value="1"/>
</dbReference>
<evidence type="ECO:0000256" key="3">
    <source>
        <dbReference type="ARBA" id="ARBA00022801"/>
    </source>
</evidence>
<accession>X6LTL5</accession>